<dbReference type="PRINTS" id="PR00998">
    <property type="entry name" value="CRBOXYPTASET"/>
</dbReference>
<keyword evidence="1" id="KW-0482">Metalloprotease</keyword>
<reference evidence="4 5" key="1">
    <citation type="submission" date="2023-01" db="EMBL/GenBank/DDBJ databases">
        <title>Cultivation and genomic characterization of new, ubiquitous marine nitrite-oxidizing bacteria from the Nitrospirales.</title>
        <authorList>
            <person name="Mueller A.J."/>
            <person name="Daebeler A."/>
            <person name="Herbold C.W."/>
            <person name="Kirkegaard R.H."/>
            <person name="Daims H."/>
        </authorList>
    </citation>
    <scope>NUCLEOTIDE SEQUENCE [LARGE SCALE GENOMIC DNA]</scope>
    <source>
        <strain evidence="4 5">DK</strain>
    </source>
</reference>
<proteinExistence type="inferred from homology"/>
<sequence>MSADAALDPLKQTLRQIHHLHDAAAVLSWDQETYMPSGGGAVRAEQLATLQTLAHDQFVSSEMESLLGTFVDLPTGTIHSQHASALDEPSQALLRETWRDFSRAKKLPSAFVNQLERECSLAQQVWAEARKTNDFQRFLPNLQRVVKLKQQEADYLGYADSPYNALLDTYEPGSTVAQLRPLFATLRTELIRLLDHIRQSPVQPNSRLLTQSYGHTPQMDFGRLVLKHMGYDFQRGRLDLSEHPFTTAFHPTDVRVTTRVFETDLPSCLFSCIHEGGHGLYEQGLPAKQYGTPLGEAISLGIHESQSRLWENCVGRSRAFWQYFYPKLQEVFPTQLGQVSAEDFYLAINRVAPSFVRVEADELTYNLHIMVRFEIELEIIEGRLHVDDLPEIWNAKIQDYLGIVPSSDAEGVLQDVHWSFGAFGYFPTYTLGNLYAAMLFRQAHKDLPDLDQAISQGNLLPLKGWLNDKVHRWGRQYTATDLLTRVTGQALTPEPFIQDLRQKFGTLYQFPTTGPSSSSQ</sequence>
<dbReference type="EC" id="3.4.17.19" evidence="1"/>
<dbReference type="KEGG" id="nneo:PQG83_18455"/>
<evidence type="ECO:0000256" key="2">
    <source>
        <dbReference type="PIRSR" id="PIRSR006615-1"/>
    </source>
</evidence>
<dbReference type="Gene3D" id="1.10.1370.30">
    <property type="match status" value="1"/>
</dbReference>
<feature type="binding site" evidence="2">
    <location>
        <position position="278"/>
    </location>
    <ligand>
        <name>Zn(2+)</name>
        <dbReference type="ChEBI" id="CHEBI:29105"/>
        <note>catalytic</note>
    </ligand>
</feature>
<keyword evidence="5" id="KW-1185">Reference proteome</keyword>
<gene>
    <name evidence="4" type="ORF">PQG83_18455</name>
</gene>
<dbReference type="AlphaFoldDB" id="A0AA96GG31"/>
<feature type="binding site" evidence="2">
    <location>
        <position position="274"/>
    </location>
    <ligand>
        <name>Zn(2+)</name>
        <dbReference type="ChEBI" id="CHEBI:29105"/>
        <note>catalytic</note>
    </ligand>
</feature>
<dbReference type="InterPro" id="IPR001333">
    <property type="entry name" value="Peptidase_M32_Taq"/>
</dbReference>
<dbReference type="PANTHER" id="PTHR34217:SF1">
    <property type="entry name" value="CARBOXYPEPTIDASE 1"/>
    <property type="match status" value="1"/>
</dbReference>
<name>A0AA96GG31_9BACT</name>
<dbReference type="GO" id="GO:0006508">
    <property type="term" value="P:proteolysis"/>
    <property type="evidence" value="ECO:0007669"/>
    <property type="project" value="UniProtKB-UniRule"/>
</dbReference>
<accession>A0AA96GG31</accession>
<keyword evidence="1 2" id="KW-0479">Metal-binding</keyword>
<dbReference type="EMBL" id="CP116968">
    <property type="protein sequence ID" value="WNM61704.1"/>
    <property type="molecule type" value="Genomic_DNA"/>
</dbReference>
<comment type="similarity">
    <text evidence="1">Belongs to the peptidase M32 family.</text>
</comment>
<keyword evidence="1" id="KW-0378">Hydrolase</keyword>
<keyword evidence="2" id="KW-0862">Zinc</keyword>
<dbReference type="GO" id="GO:0046872">
    <property type="term" value="F:metal ion binding"/>
    <property type="evidence" value="ECO:0007669"/>
    <property type="project" value="UniProtKB-KW"/>
</dbReference>
<dbReference type="PIRSF" id="PIRSF006615">
    <property type="entry name" value="Zn_crbxpep_Taq"/>
    <property type="match status" value="1"/>
</dbReference>
<dbReference type="PROSITE" id="PS52034">
    <property type="entry name" value="PEPTIDASE_M32"/>
    <property type="match status" value="1"/>
</dbReference>
<dbReference type="Pfam" id="PF02074">
    <property type="entry name" value="Peptidase_M32"/>
    <property type="match status" value="1"/>
</dbReference>
<evidence type="ECO:0000313" key="4">
    <source>
        <dbReference type="EMBL" id="WNM61704.1"/>
    </source>
</evidence>
<comment type="catalytic activity">
    <reaction evidence="1">
        <text>Release of a C-terminal amino acid with broad specificity, except for -Pro.</text>
        <dbReference type="EC" id="3.4.17.19"/>
    </reaction>
</comment>
<comment type="cofactor">
    <cofactor evidence="2">
        <name>Zn(2+)</name>
        <dbReference type="ChEBI" id="CHEBI:29105"/>
    </cofactor>
    <text evidence="2">Binds 1 zinc ion per subunit.</text>
</comment>
<feature type="binding site" evidence="2">
    <location>
        <position position="304"/>
    </location>
    <ligand>
        <name>Zn(2+)</name>
        <dbReference type="ChEBI" id="CHEBI:29105"/>
        <note>catalytic</note>
    </ligand>
</feature>
<evidence type="ECO:0000256" key="1">
    <source>
        <dbReference type="PIRNR" id="PIRNR006615"/>
    </source>
</evidence>
<keyword evidence="1 4" id="KW-0121">Carboxypeptidase</keyword>
<dbReference type="Proteomes" id="UP001302494">
    <property type="component" value="Chromosome"/>
</dbReference>
<dbReference type="GO" id="GO:0004181">
    <property type="term" value="F:metallocarboxypeptidase activity"/>
    <property type="evidence" value="ECO:0007669"/>
    <property type="project" value="UniProtKB-UniRule"/>
</dbReference>
<protein>
    <recommendedName>
        <fullName evidence="1">Metal-dependent carboxypeptidase</fullName>
        <ecNumber evidence="1">3.4.17.19</ecNumber>
    </recommendedName>
</protein>
<organism evidence="4 5">
    <name type="scientific">Candidatus Nitrospira neomarina</name>
    <dbReference type="NCBI Taxonomy" id="3020899"/>
    <lineage>
        <taxon>Bacteria</taxon>
        <taxon>Pseudomonadati</taxon>
        <taxon>Nitrospirota</taxon>
        <taxon>Nitrospiria</taxon>
        <taxon>Nitrospirales</taxon>
        <taxon>Nitrospiraceae</taxon>
        <taxon>Nitrospira</taxon>
    </lineage>
</organism>
<dbReference type="PANTHER" id="PTHR34217">
    <property type="entry name" value="METAL-DEPENDENT CARBOXYPEPTIDASE"/>
    <property type="match status" value="1"/>
</dbReference>
<feature type="active site" description="Proton donor/acceptor" evidence="3">
    <location>
        <position position="275"/>
    </location>
</feature>
<dbReference type="SUPFAM" id="SSF55486">
    <property type="entry name" value="Metalloproteases ('zincins'), catalytic domain"/>
    <property type="match status" value="1"/>
</dbReference>
<comment type="function">
    <text evidence="1">Broad specificity carboxypetidase that releases amino acids sequentially from the C-terminus, including neutral, aromatic, polar and basic residues.</text>
</comment>
<dbReference type="CDD" id="cd06460">
    <property type="entry name" value="M32_Taq"/>
    <property type="match status" value="1"/>
</dbReference>
<keyword evidence="1" id="KW-0645">Protease</keyword>
<evidence type="ECO:0000256" key="3">
    <source>
        <dbReference type="PIRSR" id="PIRSR006615-2"/>
    </source>
</evidence>
<evidence type="ECO:0000313" key="5">
    <source>
        <dbReference type="Proteomes" id="UP001302494"/>
    </source>
</evidence>
<dbReference type="RefSeq" id="WP_312744185.1">
    <property type="nucleotide sequence ID" value="NZ_CP116968.1"/>
</dbReference>